<evidence type="ECO:0000256" key="4">
    <source>
        <dbReference type="ARBA" id="ARBA00023002"/>
    </source>
</evidence>
<keyword evidence="3 7" id="KW-0479">Metal-binding</keyword>
<dbReference type="PROSITE" id="PS00086">
    <property type="entry name" value="CYTOCHROME_P450"/>
    <property type="match status" value="1"/>
</dbReference>
<dbReference type="EMBL" id="CP012159">
    <property type="protein sequence ID" value="AKT42627.1"/>
    <property type="molecule type" value="Genomic_DNA"/>
</dbReference>
<dbReference type="GO" id="GO:0020037">
    <property type="term" value="F:heme binding"/>
    <property type="evidence" value="ECO:0007669"/>
    <property type="project" value="InterPro"/>
</dbReference>
<dbReference type="AlphaFoldDB" id="A0A0K1EPQ5"/>
<evidence type="ECO:0000256" key="5">
    <source>
        <dbReference type="ARBA" id="ARBA00023004"/>
    </source>
</evidence>
<protein>
    <submittedName>
        <fullName evidence="8">Cytochrome P450</fullName>
    </submittedName>
</protein>
<dbReference type="InterPro" id="IPR002397">
    <property type="entry name" value="Cyt_P450_B"/>
</dbReference>
<dbReference type="GO" id="GO:0005506">
    <property type="term" value="F:iron ion binding"/>
    <property type="evidence" value="ECO:0007669"/>
    <property type="project" value="InterPro"/>
</dbReference>
<dbReference type="PANTHER" id="PTHR46696">
    <property type="entry name" value="P450, PUTATIVE (EUROFUNG)-RELATED"/>
    <property type="match status" value="1"/>
</dbReference>
<name>A0A0K1EPQ5_CHOCO</name>
<dbReference type="GO" id="GO:0006707">
    <property type="term" value="P:cholesterol catabolic process"/>
    <property type="evidence" value="ECO:0007669"/>
    <property type="project" value="TreeGrafter"/>
</dbReference>
<evidence type="ECO:0000313" key="8">
    <source>
        <dbReference type="EMBL" id="AKT42627.1"/>
    </source>
</evidence>
<dbReference type="Gene3D" id="1.10.630.10">
    <property type="entry name" value="Cytochrome P450"/>
    <property type="match status" value="1"/>
</dbReference>
<dbReference type="OrthoDB" id="4511384at2"/>
<gene>
    <name evidence="8" type="ORF">CMC5_068540</name>
</gene>
<dbReference type="RefSeq" id="WP_050434223.1">
    <property type="nucleotide sequence ID" value="NZ_CP012159.1"/>
</dbReference>
<keyword evidence="6 7" id="KW-0503">Monooxygenase</keyword>
<dbReference type="GO" id="GO:0036199">
    <property type="term" value="F:cholest-4-en-3-one 26-monooxygenase activity"/>
    <property type="evidence" value="ECO:0007669"/>
    <property type="project" value="TreeGrafter"/>
</dbReference>
<evidence type="ECO:0000256" key="2">
    <source>
        <dbReference type="ARBA" id="ARBA00022617"/>
    </source>
</evidence>
<dbReference type="InterPro" id="IPR001128">
    <property type="entry name" value="Cyt_P450"/>
</dbReference>
<evidence type="ECO:0000313" key="9">
    <source>
        <dbReference type="Proteomes" id="UP000067626"/>
    </source>
</evidence>
<evidence type="ECO:0000256" key="6">
    <source>
        <dbReference type="ARBA" id="ARBA00023033"/>
    </source>
</evidence>
<evidence type="ECO:0000256" key="3">
    <source>
        <dbReference type="ARBA" id="ARBA00022723"/>
    </source>
</evidence>
<comment type="similarity">
    <text evidence="1 7">Belongs to the cytochrome P450 family.</text>
</comment>
<accession>A0A0K1EPQ5</accession>
<dbReference type="Proteomes" id="UP000067626">
    <property type="component" value="Chromosome"/>
</dbReference>
<dbReference type="FunFam" id="1.10.630.10:FF:000018">
    <property type="entry name" value="Cytochrome P450 monooxygenase"/>
    <property type="match status" value="1"/>
</dbReference>
<dbReference type="Pfam" id="PF00067">
    <property type="entry name" value="p450"/>
    <property type="match status" value="1"/>
</dbReference>
<dbReference type="STRING" id="52.CMC5_068540"/>
<dbReference type="PRINTS" id="PR00385">
    <property type="entry name" value="P450"/>
</dbReference>
<dbReference type="SUPFAM" id="SSF48264">
    <property type="entry name" value="Cytochrome P450"/>
    <property type="match status" value="1"/>
</dbReference>
<organism evidence="8 9">
    <name type="scientific">Chondromyces crocatus</name>
    <dbReference type="NCBI Taxonomy" id="52"/>
    <lineage>
        <taxon>Bacteria</taxon>
        <taxon>Pseudomonadati</taxon>
        <taxon>Myxococcota</taxon>
        <taxon>Polyangia</taxon>
        <taxon>Polyangiales</taxon>
        <taxon>Polyangiaceae</taxon>
        <taxon>Chondromyces</taxon>
    </lineage>
</organism>
<keyword evidence="4 7" id="KW-0560">Oxidoreductase</keyword>
<dbReference type="InterPro" id="IPR036396">
    <property type="entry name" value="Cyt_P450_sf"/>
</dbReference>
<keyword evidence="5 7" id="KW-0408">Iron</keyword>
<sequence>MELADIRIADPDLYLTGVPHDRFERLRREAPVFWHEEEGGTGFWAITRHADAIQVISDAKRFSSARGGIWLEDYPPDDLRSNRDGLITLDPPRQTRYRGLVSKGFVPRLMQAIEPHAREIVTAMIDRVEERGSGDFVSELAGDLPLRIILQLLGIPLEDRAQVAAWAYQFLLAADKPKEEVEALVRDLVGYAARLAEERRASPRDDMLSVLMEGELDGEKLSSFEFGLFFSLLLSAGTVTTHQLIAQGMLTLLERPETQRRLEEDPSLIPSAVEEMLRFVPSVGYMRRTATCDTEIQGQRIAEGDKVVAWLVSANRDEEVFPDAQTFDVTRSPNEHLSFGRGPHFCLGATLARLEARVAFEEILRRLPGMQLAGPVQRMRSNWLMGLTHLPVRWSPSLRARP</sequence>
<reference evidence="8 9" key="1">
    <citation type="submission" date="2015-07" db="EMBL/GenBank/DDBJ databases">
        <title>Genome analysis of myxobacterium Chondromyces crocatus Cm c5 reveals a high potential for natural compound synthesis and the genetic basis for the loss of fruiting body formation.</title>
        <authorList>
            <person name="Zaburannyi N."/>
            <person name="Bunk B."/>
            <person name="Maier J."/>
            <person name="Overmann J."/>
            <person name="Mueller R."/>
        </authorList>
    </citation>
    <scope>NUCLEOTIDE SEQUENCE [LARGE SCALE GENOMIC DNA]</scope>
    <source>
        <strain evidence="8 9">Cm c5</strain>
    </source>
</reference>
<dbReference type="CDD" id="cd11033">
    <property type="entry name" value="CYP142-like"/>
    <property type="match status" value="1"/>
</dbReference>
<keyword evidence="9" id="KW-1185">Reference proteome</keyword>
<dbReference type="InterPro" id="IPR017972">
    <property type="entry name" value="Cyt_P450_CS"/>
</dbReference>
<dbReference type="PANTHER" id="PTHR46696:SF4">
    <property type="entry name" value="BIOTIN BIOSYNTHESIS CYTOCHROME P450"/>
    <property type="match status" value="1"/>
</dbReference>
<keyword evidence="2 7" id="KW-0349">Heme</keyword>
<dbReference type="PATRIC" id="fig|52.7.peg.7522"/>
<evidence type="ECO:0000256" key="1">
    <source>
        <dbReference type="ARBA" id="ARBA00010617"/>
    </source>
</evidence>
<dbReference type="PRINTS" id="PR00359">
    <property type="entry name" value="BP450"/>
</dbReference>
<dbReference type="KEGG" id="ccro:CMC5_068540"/>
<evidence type="ECO:0000256" key="7">
    <source>
        <dbReference type="RuleBase" id="RU000461"/>
    </source>
</evidence>
<dbReference type="GO" id="GO:0008395">
    <property type="term" value="F:steroid hydroxylase activity"/>
    <property type="evidence" value="ECO:0007669"/>
    <property type="project" value="TreeGrafter"/>
</dbReference>
<proteinExistence type="inferred from homology"/>